<evidence type="ECO:0000259" key="1">
    <source>
        <dbReference type="Pfam" id="PF15919"/>
    </source>
</evidence>
<dbReference type="Pfam" id="PF15919">
    <property type="entry name" value="HicB_lk_antitox"/>
    <property type="match status" value="1"/>
</dbReference>
<feature type="domain" description="HicB-like antitoxin of toxin-antitoxin system" evidence="1">
    <location>
        <begin position="15"/>
        <end position="69"/>
    </location>
</feature>
<keyword evidence="3" id="KW-1185">Reference proteome</keyword>
<gene>
    <name evidence="2" type="ORF">NNJEOMEG_01807</name>
</gene>
<dbReference type="InterPro" id="IPR031807">
    <property type="entry name" value="HicB-like"/>
</dbReference>
<dbReference type="GO" id="GO:0006355">
    <property type="term" value="P:regulation of DNA-templated transcription"/>
    <property type="evidence" value="ECO:0007669"/>
    <property type="project" value="InterPro"/>
</dbReference>
<dbReference type="RefSeq" id="WP_173083567.1">
    <property type="nucleotide sequence ID" value="NZ_BLTE01000007.1"/>
</dbReference>
<dbReference type="Pfam" id="PF05534">
    <property type="entry name" value="HicB"/>
    <property type="match status" value="1"/>
</dbReference>
<reference evidence="2 3" key="1">
    <citation type="submission" date="2020-04" db="EMBL/GenBank/DDBJ databases">
        <authorList>
            <consortium name="Desulfovibrio sp. FSS-1 genome sequencing consortium"/>
            <person name="Shimoshige H."/>
            <person name="Kobayashi H."/>
            <person name="Maekawa T."/>
        </authorList>
    </citation>
    <scope>NUCLEOTIDE SEQUENCE [LARGE SCALE GENOMIC DNA]</scope>
    <source>
        <strain evidence="2 3">SIID29052-01</strain>
    </source>
</reference>
<dbReference type="EMBL" id="BLTE01000007">
    <property type="protein sequence ID" value="GFK93969.1"/>
    <property type="molecule type" value="Genomic_DNA"/>
</dbReference>
<sequence length="119" mass="12771">MHDLSKYPFEIRTLSPEDGGGFLISYPDFNVCVSDGATIEEALANGREALAETIAALEETGHPVPEPGSGQTASGQFRQRLPKSLHARLVSQAKKEGVSMNMLVATYIAEGLGKRGRAR</sequence>
<dbReference type="InterPro" id="IPR035069">
    <property type="entry name" value="TTHA1013/TTHA0281-like"/>
</dbReference>
<dbReference type="Gene3D" id="3.30.160.250">
    <property type="match status" value="1"/>
</dbReference>
<comment type="caution">
    <text evidence="2">The sequence shown here is derived from an EMBL/GenBank/DDBJ whole genome shotgun (WGS) entry which is preliminary data.</text>
</comment>
<dbReference type="Proteomes" id="UP000494245">
    <property type="component" value="Unassembled WGS sequence"/>
</dbReference>
<dbReference type="InterPro" id="IPR010985">
    <property type="entry name" value="Ribbon_hlx_hlx"/>
</dbReference>
<proteinExistence type="predicted"/>
<evidence type="ECO:0000313" key="3">
    <source>
        <dbReference type="Proteomes" id="UP000494245"/>
    </source>
</evidence>
<evidence type="ECO:0000313" key="2">
    <source>
        <dbReference type="EMBL" id="GFK93969.1"/>
    </source>
</evidence>
<name>A0A6V8LV32_9BACT</name>
<dbReference type="AlphaFoldDB" id="A0A6V8LV32"/>
<organism evidence="2 3">
    <name type="scientific">Fundidesulfovibrio magnetotacticus</name>
    <dbReference type="NCBI Taxonomy" id="2730080"/>
    <lineage>
        <taxon>Bacteria</taxon>
        <taxon>Pseudomonadati</taxon>
        <taxon>Thermodesulfobacteriota</taxon>
        <taxon>Desulfovibrionia</taxon>
        <taxon>Desulfovibrionales</taxon>
        <taxon>Desulfovibrionaceae</taxon>
        <taxon>Fundidesulfovibrio</taxon>
    </lineage>
</organism>
<accession>A0A6V8LV32</accession>
<reference evidence="2 3" key="2">
    <citation type="submission" date="2020-05" db="EMBL/GenBank/DDBJ databases">
        <title>Draft genome sequence of Desulfovibrio sp. strainFSS-1.</title>
        <authorList>
            <person name="Shimoshige H."/>
            <person name="Kobayashi H."/>
            <person name="Maekawa T."/>
        </authorList>
    </citation>
    <scope>NUCLEOTIDE SEQUENCE [LARGE SCALE GENOMIC DNA]</scope>
    <source>
        <strain evidence="2 3">SIID29052-01</strain>
    </source>
</reference>
<dbReference type="InterPro" id="IPR008651">
    <property type="entry name" value="Uncharacterised_HicB"/>
</dbReference>
<dbReference type="SUPFAM" id="SSF47598">
    <property type="entry name" value="Ribbon-helix-helix"/>
    <property type="match status" value="1"/>
</dbReference>
<protein>
    <recommendedName>
        <fullName evidence="1">HicB-like antitoxin of toxin-antitoxin system domain-containing protein</fullName>
    </recommendedName>
</protein>
<dbReference type="SUPFAM" id="SSF143100">
    <property type="entry name" value="TTHA1013/TTHA0281-like"/>
    <property type="match status" value="1"/>
</dbReference>